<feature type="transmembrane region" description="Helical" evidence="8">
    <location>
        <begin position="282"/>
        <end position="301"/>
    </location>
</feature>
<dbReference type="GO" id="GO:0016788">
    <property type="term" value="F:hydrolase activity, acting on ester bonds"/>
    <property type="evidence" value="ECO:0007669"/>
    <property type="project" value="UniProtKB-ARBA"/>
</dbReference>
<accession>A0A2X0WM02</accession>
<evidence type="ECO:0000256" key="8">
    <source>
        <dbReference type="SAM" id="Phobius"/>
    </source>
</evidence>
<proteinExistence type="predicted"/>
<dbReference type="InterPro" id="IPR002656">
    <property type="entry name" value="Acyl_transf_3_dom"/>
</dbReference>
<dbReference type="Gene3D" id="3.40.50.1110">
    <property type="entry name" value="SGNH hydrolase"/>
    <property type="match status" value="1"/>
</dbReference>
<organism evidence="11 12">
    <name type="scientific">Anaerobiospirillum thomasii</name>
    <dbReference type="NCBI Taxonomy" id="179995"/>
    <lineage>
        <taxon>Bacteria</taxon>
        <taxon>Pseudomonadati</taxon>
        <taxon>Pseudomonadota</taxon>
        <taxon>Gammaproteobacteria</taxon>
        <taxon>Aeromonadales</taxon>
        <taxon>Succinivibrionaceae</taxon>
        <taxon>Anaerobiospirillum</taxon>
    </lineage>
</organism>
<keyword evidence="7 11" id="KW-0012">Acyltransferase</keyword>
<dbReference type="GO" id="GO:0005886">
    <property type="term" value="C:plasma membrane"/>
    <property type="evidence" value="ECO:0007669"/>
    <property type="project" value="UniProtKB-SubCell"/>
</dbReference>
<evidence type="ECO:0000256" key="7">
    <source>
        <dbReference type="ARBA" id="ARBA00023315"/>
    </source>
</evidence>
<dbReference type="GO" id="GO:0016747">
    <property type="term" value="F:acyltransferase activity, transferring groups other than amino-acyl groups"/>
    <property type="evidence" value="ECO:0007669"/>
    <property type="project" value="InterPro"/>
</dbReference>
<dbReference type="Proteomes" id="UP000250086">
    <property type="component" value="Unassembled WGS sequence"/>
</dbReference>
<dbReference type="SUPFAM" id="SSF52266">
    <property type="entry name" value="SGNH hydrolase"/>
    <property type="match status" value="1"/>
</dbReference>
<feature type="transmembrane region" description="Helical" evidence="8">
    <location>
        <begin position="78"/>
        <end position="98"/>
    </location>
</feature>
<feature type="domain" description="SGNH" evidence="10">
    <location>
        <begin position="380"/>
        <end position="617"/>
    </location>
</feature>
<dbReference type="Pfam" id="PF19040">
    <property type="entry name" value="SGNH"/>
    <property type="match status" value="1"/>
</dbReference>
<dbReference type="GO" id="GO:0009103">
    <property type="term" value="P:lipopolysaccharide biosynthetic process"/>
    <property type="evidence" value="ECO:0007669"/>
    <property type="project" value="TreeGrafter"/>
</dbReference>
<dbReference type="PANTHER" id="PTHR23028:SF53">
    <property type="entry name" value="ACYL_TRANSF_3 DOMAIN-CONTAINING PROTEIN"/>
    <property type="match status" value="1"/>
</dbReference>
<feature type="transmembrane region" description="Helical" evidence="8">
    <location>
        <begin position="339"/>
        <end position="358"/>
    </location>
</feature>
<comment type="subcellular location">
    <subcellularLocation>
        <location evidence="1">Cell membrane</location>
        <topology evidence="1">Multi-pass membrane protein</topology>
    </subcellularLocation>
</comment>
<evidence type="ECO:0000256" key="5">
    <source>
        <dbReference type="ARBA" id="ARBA00022989"/>
    </source>
</evidence>
<evidence type="ECO:0000256" key="6">
    <source>
        <dbReference type="ARBA" id="ARBA00023136"/>
    </source>
</evidence>
<feature type="transmembrane region" description="Helical" evidence="8">
    <location>
        <begin position="197"/>
        <end position="215"/>
    </location>
</feature>
<feature type="transmembrane region" description="Helical" evidence="8">
    <location>
        <begin position="110"/>
        <end position="130"/>
    </location>
</feature>
<dbReference type="InterPro" id="IPR036514">
    <property type="entry name" value="SGNH_hydro_sf"/>
</dbReference>
<keyword evidence="4 8" id="KW-0812">Transmembrane</keyword>
<evidence type="ECO:0000313" key="11">
    <source>
        <dbReference type="EMBL" id="SPT69877.1"/>
    </source>
</evidence>
<evidence type="ECO:0000259" key="10">
    <source>
        <dbReference type="Pfam" id="PF19040"/>
    </source>
</evidence>
<name>A0A2X0WM02_9GAMM</name>
<sequence length="627" mass="71160">MKKLRDDITGLRAIAVISVTLFHICQSLLPDFKYIQGGFVGVDIFFVISGYLMTRIIISGLDKNSFSLYAFYTNRAKRIAPALLVTIILTLLVGYFILGTGDLKRLGYQALYALLFVSNIFFASNTDYFANAALNQPLLHTWSLSVEWQFYIFYPFVLMLCHKHVKKEHIKHIILFLCIALAIFGIVYTHINAKASYFMLYSRAYEMLFGAVAFFYPIKIKSISPRLMEIAGLILLALSLFFVNEDSGWPTIYSLLPCIGTYICIAANTDKTVLGNIVLQKLGLYSYSIYLIHWPVIVFVTQLGFDAFVLSVLVIIMLLSYALYRSVETRRSYGYKTTAIYAIFGAAAFALTINGGAWRFNQTIPSGSLYGGKTIDHTGDELDLYGRSDRQPDFILTGDSFARHYTRNMLDKGVNIITVFKDGCYSYKNYVTRRPEGVVDEKCAIRYENMLKTARKYADLPIVIGQDWERYQRTLVTRDTHEYAGVENFYKAIFADLKALIEALPEREIYVILNPAQPIFDIGSTCMFIQRMDNALSSLLKNTLTCSRTRHLKTPLINAHLKAEIGKYKNVHVIDPNEAICDSEGNCQILTNDYIPVFQDGLHYSITGSAPVVDLILKTVLKDKWQH</sequence>
<evidence type="ECO:0000256" key="3">
    <source>
        <dbReference type="ARBA" id="ARBA00022679"/>
    </source>
</evidence>
<keyword evidence="12" id="KW-1185">Reference proteome</keyword>
<dbReference type="EC" id="2.3.1.-" evidence="11"/>
<evidence type="ECO:0000259" key="9">
    <source>
        <dbReference type="Pfam" id="PF01757"/>
    </source>
</evidence>
<feature type="transmembrane region" description="Helical" evidence="8">
    <location>
        <begin position="227"/>
        <end position="244"/>
    </location>
</feature>
<keyword evidence="5 8" id="KW-1133">Transmembrane helix</keyword>
<keyword evidence="6 8" id="KW-0472">Membrane</keyword>
<dbReference type="Pfam" id="PF01757">
    <property type="entry name" value="Acyl_transf_3"/>
    <property type="match status" value="1"/>
</dbReference>
<reference evidence="11 12" key="1">
    <citation type="submission" date="2018-06" db="EMBL/GenBank/DDBJ databases">
        <authorList>
            <consortium name="Pathogen Informatics"/>
            <person name="Doyle S."/>
        </authorList>
    </citation>
    <scope>NUCLEOTIDE SEQUENCE [LARGE SCALE GENOMIC DNA]</scope>
    <source>
        <strain evidence="11 12">NCTC13093</strain>
    </source>
</reference>
<evidence type="ECO:0000256" key="1">
    <source>
        <dbReference type="ARBA" id="ARBA00004651"/>
    </source>
</evidence>
<keyword evidence="2" id="KW-1003">Cell membrane</keyword>
<dbReference type="RefSeq" id="WP_172458134.1">
    <property type="nucleotide sequence ID" value="NZ_UAPU01000007.1"/>
</dbReference>
<evidence type="ECO:0000256" key="2">
    <source>
        <dbReference type="ARBA" id="ARBA00022475"/>
    </source>
</evidence>
<feature type="domain" description="Acyltransferase 3" evidence="9">
    <location>
        <begin position="7"/>
        <end position="325"/>
    </location>
</feature>
<feature type="transmembrane region" description="Helical" evidence="8">
    <location>
        <begin position="307"/>
        <end position="327"/>
    </location>
</feature>
<dbReference type="InterPro" id="IPR043968">
    <property type="entry name" value="SGNH"/>
</dbReference>
<gene>
    <name evidence="11" type="primary">oatA_3</name>
    <name evidence="11" type="ORF">NCTC13093_01268</name>
</gene>
<evidence type="ECO:0000256" key="4">
    <source>
        <dbReference type="ARBA" id="ARBA00022692"/>
    </source>
</evidence>
<dbReference type="AlphaFoldDB" id="A0A2X0WM02"/>
<feature type="transmembrane region" description="Helical" evidence="8">
    <location>
        <begin position="142"/>
        <end position="161"/>
    </location>
</feature>
<feature type="transmembrane region" description="Helical" evidence="8">
    <location>
        <begin position="37"/>
        <end position="58"/>
    </location>
</feature>
<dbReference type="PANTHER" id="PTHR23028">
    <property type="entry name" value="ACETYLTRANSFERASE"/>
    <property type="match status" value="1"/>
</dbReference>
<dbReference type="InterPro" id="IPR050879">
    <property type="entry name" value="Acyltransferase_3"/>
</dbReference>
<feature type="transmembrane region" description="Helical" evidence="8">
    <location>
        <begin position="173"/>
        <end position="191"/>
    </location>
</feature>
<evidence type="ECO:0000313" key="12">
    <source>
        <dbReference type="Proteomes" id="UP000250086"/>
    </source>
</evidence>
<protein>
    <submittedName>
        <fullName evidence="11">O-acetyltransferase OatA</fullName>
        <ecNumber evidence="11">2.3.1.-</ecNumber>
    </submittedName>
</protein>
<dbReference type="EMBL" id="UAPV01000001">
    <property type="protein sequence ID" value="SPT69877.1"/>
    <property type="molecule type" value="Genomic_DNA"/>
</dbReference>
<keyword evidence="3 11" id="KW-0808">Transferase</keyword>
<feature type="transmembrane region" description="Helical" evidence="8">
    <location>
        <begin position="250"/>
        <end position="270"/>
    </location>
</feature>